<dbReference type="RefSeq" id="WP_002161750.1">
    <property type="nucleotide sequence ID" value="NZ_JH792114.1"/>
</dbReference>
<dbReference type="HOGENOM" id="CLU_165932_1_1_9"/>
<comment type="caution">
    <text evidence="1">The sequence shown here is derived from an EMBL/GenBank/DDBJ whole genome shotgun (WGS) entry which is preliminary data.</text>
</comment>
<evidence type="ECO:0000313" key="1">
    <source>
        <dbReference type="EMBL" id="EJQ94094.1"/>
    </source>
</evidence>
<gene>
    <name evidence="1" type="ORF">II3_05039</name>
</gene>
<dbReference type="PATRIC" id="fig|1053219.3.peg.5147"/>
<dbReference type="Proteomes" id="UP000006997">
    <property type="component" value="Unassembled WGS sequence"/>
</dbReference>
<accession>J8EZC1</accession>
<dbReference type="AlphaFoldDB" id="J8EZC1"/>
<organism evidence="1 2">
    <name type="scientific">Bacillus cereus MC67</name>
    <dbReference type="NCBI Taxonomy" id="1053219"/>
    <lineage>
        <taxon>Bacteria</taxon>
        <taxon>Bacillati</taxon>
        <taxon>Bacillota</taxon>
        <taxon>Bacilli</taxon>
        <taxon>Bacillales</taxon>
        <taxon>Bacillaceae</taxon>
        <taxon>Bacillus</taxon>
        <taxon>Bacillus cereus group</taxon>
    </lineage>
</organism>
<dbReference type="EMBL" id="AHEN01000046">
    <property type="protein sequence ID" value="EJQ94094.1"/>
    <property type="molecule type" value="Genomic_DNA"/>
</dbReference>
<proteinExistence type="predicted"/>
<protein>
    <submittedName>
        <fullName evidence="1">Uncharacterized protein</fullName>
    </submittedName>
</protein>
<evidence type="ECO:0000313" key="2">
    <source>
        <dbReference type="Proteomes" id="UP000006997"/>
    </source>
</evidence>
<name>J8EZC1_BACCE</name>
<reference evidence="1 2" key="1">
    <citation type="submission" date="2012-04" db="EMBL/GenBank/DDBJ databases">
        <title>The Genome Sequence of Bacillus cereus MC67.</title>
        <authorList>
            <consortium name="The Broad Institute Genome Sequencing Platform"/>
            <consortium name="The Broad Institute Genome Sequencing Center for Infectious Disease"/>
            <person name="Feldgarden M."/>
            <person name="Van der Auwera G.A."/>
            <person name="Mahillon J."/>
            <person name="Duprez V."/>
            <person name="Timmery S."/>
            <person name="Mattelet C."/>
            <person name="Dierick K."/>
            <person name="Sun M."/>
            <person name="Yu Z."/>
            <person name="Zhu L."/>
            <person name="Hu X."/>
            <person name="Shank E.B."/>
            <person name="Swiecicka I."/>
            <person name="Hansen B.M."/>
            <person name="Andrup L."/>
            <person name="Young S.K."/>
            <person name="Zeng Q."/>
            <person name="Gargeya S."/>
            <person name="Fitzgerald M."/>
            <person name="Haas B."/>
            <person name="Abouelleil A."/>
            <person name="Alvarado L."/>
            <person name="Arachchi H.M."/>
            <person name="Berlin A."/>
            <person name="Chapman S.B."/>
            <person name="Goldberg J."/>
            <person name="Griggs A."/>
            <person name="Gujja S."/>
            <person name="Hansen M."/>
            <person name="Howarth C."/>
            <person name="Imamovic A."/>
            <person name="Larimer J."/>
            <person name="McCowen C."/>
            <person name="Montmayeur A."/>
            <person name="Murphy C."/>
            <person name="Neiman D."/>
            <person name="Pearson M."/>
            <person name="Priest M."/>
            <person name="Roberts A."/>
            <person name="Saif S."/>
            <person name="Shea T."/>
            <person name="Sisk P."/>
            <person name="Sykes S."/>
            <person name="Wortman J."/>
            <person name="Nusbaum C."/>
            <person name="Birren B."/>
        </authorList>
    </citation>
    <scope>NUCLEOTIDE SEQUENCE [LARGE SCALE GENOMIC DNA]</scope>
    <source>
        <strain evidence="1 2">MC67</strain>
    </source>
</reference>
<sequence length="42" mass="5075">MTDPRWPKEGGWVKMAHNVNLVAIHYFKNTRTGEFDYFKFKN</sequence>